<dbReference type="EMBL" id="JBHRXI010000012">
    <property type="protein sequence ID" value="MFC3614724.1"/>
    <property type="molecule type" value="Genomic_DNA"/>
</dbReference>
<dbReference type="Pfam" id="PF12915">
    <property type="entry name" value="DUF3833"/>
    <property type="match status" value="1"/>
</dbReference>
<gene>
    <name evidence="1" type="ORF">ACFORG_13200</name>
</gene>
<reference evidence="2" key="1">
    <citation type="journal article" date="2019" name="Int. J. Syst. Evol. Microbiol.">
        <title>The Global Catalogue of Microorganisms (GCM) 10K type strain sequencing project: providing services to taxonomists for standard genome sequencing and annotation.</title>
        <authorList>
            <consortium name="The Broad Institute Genomics Platform"/>
            <consortium name="The Broad Institute Genome Sequencing Center for Infectious Disease"/>
            <person name="Wu L."/>
            <person name="Ma J."/>
        </authorList>
    </citation>
    <scope>NUCLEOTIDE SEQUENCE [LARGE SCALE GENOMIC DNA]</scope>
    <source>
        <strain evidence="2">KCTC 42911</strain>
    </source>
</reference>
<sequence length="191" mass="21197">MNSILLILLGGFIAIGLMVLRRRYLGFLAQRPDDYRQTTPALDLRRHLNGDIRCDGVIYGPLGRVTSRFEGLFNAKWEGQTGVMTEHFQYDTGTTQDRAWTLSLGPEGQVKATAPDVIGTGEGKLAGSSLCLRYSIRLPDAAGGHVLNVVDWMYLMPNGTIVNRSQFRKYGIKVAELVATLHRVDRTEETA</sequence>
<dbReference type="Proteomes" id="UP001595629">
    <property type="component" value="Unassembled WGS sequence"/>
</dbReference>
<proteinExistence type="predicted"/>
<comment type="caution">
    <text evidence="1">The sequence shown here is derived from an EMBL/GenBank/DDBJ whole genome shotgun (WGS) entry which is preliminary data.</text>
</comment>
<evidence type="ECO:0000313" key="1">
    <source>
        <dbReference type="EMBL" id="MFC3614724.1"/>
    </source>
</evidence>
<protein>
    <submittedName>
        <fullName evidence="1">DUF3833 family protein</fullName>
    </submittedName>
</protein>
<evidence type="ECO:0000313" key="2">
    <source>
        <dbReference type="Proteomes" id="UP001595629"/>
    </source>
</evidence>
<keyword evidence="2" id="KW-1185">Reference proteome</keyword>
<dbReference type="RefSeq" id="WP_386735997.1">
    <property type="nucleotide sequence ID" value="NZ_JBHRXI010000012.1"/>
</dbReference>
<accession>A0ABV7TJ14</accession>
<name>A0ABV7TJ14_9RHOB</name>
<organism evidence="1 2">
    <name type="scientific">Lutimaribacter marinistellae</name>
    <dbReference type="NCBI Taxonomy" id="1820329"/>
    <lineage>
        <taxon>Bacteria</taxon>
        <taxon>Pseudomonadati</taxon>
        <taxon>Pseudomonadota</taxon>
        <taxon>Alphaproteobacteria</taxon>
        <taxon>Rhodobacterales</taxon>
        <taxon>Roseobacteraceae</taxon>
        <taxon>Lutimaribacter</taxon>
    </lineage>
</organism>
<dbReference type="InterPro" id="IPR024409">
    <property type="entry name" value="DUF3833"/>
</dbReference>